<comment type="caution">
    <text evidence="2">The sequence shown here is derived from an EMBL/GenBank/DDBJ whole genome shotgun (WGS) entry which is preliminary data.</text>
</comment>
<gene>
    <name evidence="2" type="ORF">Ddye_009732</name>
</gene>
<dbReference type="InterPro" id="IPR036397">
    <property type="entry name" value="RNaseH_sf"/>
</dbReference>
<dbReference type="InterPro" id="IPR012337">
    <property type="entry name" value="RNaseH-like_sf"/>
</dbReference>
<dbReference type="SUPFAM" id="SSF53098">
    <property type="entry name" value="Ribonuclease H-like"/>
    <property type="match status" value="1"/>
</dbReference>
<dbReference type="Gene3D" id="3.30.420.10">
    <property type="entry name" value="Ribonuclease H-like superfamily/Ribonuclease H"/>
    <property type="match status" value="1"/>
</dbReference>
<feature type="domain" description="RNase H type-1" evidence="1">
    <location>
        <begin position="1"/>
        <end position="81"/>
    </location>
</feature>
<organism evidence="2 3">
    <name type="scientific">Dipteronia dyeriana</name>
    <dbReference type="NCBI Taxonomy" id="168575"/>
    <lineage>
        <taxon>Eukaryota</taxon>
        <taxon>Viridiplantae</taxon>
        <taxon>Streptophyta</taxon>
        <taxon>Embryophyta</taxon>
        <taxon>Tracheophyta</taxon>
        <taxon>Spermatophyta</taxon>
        <taxon>Magnoliopsida</taxon>
        <taxon>eudicotyledons</taxon>
        <taxon>Gunneridae</taxon>
        <taxon>Pentapetalae</taxon>
        <taxon>rosids</taxon>
        <taxon>malvids</taxon>
        <taxon>Sapindales</taxon>
        <taxon>Sapindaceae</taxon>
        <taxon>Hippocastanoideae</taxon>
        <taxon>Acereae</taxon>
        <taxon>Dipteronia</taxon>
    </lineage>
</organism>
<proteinExistence type="predicted"/>
<dbReference type="Proteomes" id="UP001280121">
    <property type="component" value="Unassembled WGS sequence"/>
</dbReference>
<dbReference type="PANTHER" id="PTHR47074">
    <property type="entry name" value="BNAC02G40300D PROTEIN"/>
    <property type="match status" value="1"/>
</dbReference>
<reference evidence="2" key="1">
    <citation type="journal article" date="2023" name="Plant J.">
        <title>Genome sequences and population genomics provide insights into the demographic history, inbreeding, and mutation load of two 'living fossil' tree species of Dipteronia.</title>
        <authorList>
            <person name="Feng Y."/>
            <person name="Comes H.P."/>
            <person name="Chen J."/>
            <person name="Zhu S."/>
            <person name="Lu R."/>
            <person name="Zhang X."/>
            <person name="Li P."/>
            <person name="Qiu J."/>
            <person name="Olsen K.M."/>
            <person name="Qiu Y."/>
        </authorList>
    </citation>
    <scope>NUCLEOTIDE SEQUENCE</scope>
    <source>
        <strain evidence="2">KIB01</strain>
    </source>
</reference>
<dbReference type="InterPro" id="IPR052929">
    <property type="entry name" value="RNase_H-like_EbsB-rel"/>
</dbReference>
<dbReference type="EMBL" id="JANJYI010000003">
    <property type="protein sequence ID" value="KAK2656680.1"/>
    <property type="molecule type" value="Genomic_DNA"/>
</dbReference>
<sequence length="108" mass="11896">MAEAVAISRGLHFAIDSGLLPVVLESDAKGVVDLINSGRCIYTDIGIVITVIMNLSRQFTILISFFPRTANKAAYALAKLALLTVEDCFWLESYPPYLDFILLDDCSH</sequence>
<keyword evidence="3" id="KW-1185">Reference proteome</keyword>
<evidence type="ECO:0000313" key="2">
    <source>
        <dbReference type="EMBL" id="KAK2656680.1"/>
    </source>
</evidence>
<protein>
    <recommendedName>
        <fullName evidence="1">RNase H type-1 domain-containing protein</fullName>
    </recommendedName>
</protein>
<dbReference type="GO" id="GO:0003676">
    <property type="term" value="F:nucleic acid binding"/>
    <property type="evidence" value="ECO:0007669"/>
    <property type="project" value="InterPro"/>
</dbReference>
<name>A0AAE0CMH4_9ROSI</name>
<evidence type="ECO:0000313" key="3">
    <source>
        <dbReference type="Proteomes" id="UP001280121"/>
    </source>
</evidence>
<dbReference type="InterPro" id="IPR002156">
    <property type="entry name" value="RNaseH_domain"/>
</dbReference>
<dbReference type="GO" id="GO:0004523">
    <property type="term" value="F:RNA-DNA hybrid ribonuclease activity"/>
    <property type="evidence" value="ECO:0007669"/>
    <property type="project" value="InterPro"/>
</dbReference>
<dbReference type="Pfam" id="PF13456">
    <property type="entry name" value="RVT_3"/>
    <property type="match status" value="1"/>
</dbReference>
<dbReference type="PANTHER" id="PTHR47074:SF11">
    <property type="entry name" value="REVERSE TRANSCRIPTASE-LIKE PROTEIN"/>
    <property type="match status" value="1"/>
</dbReference>
<dbReference type="CDD" id="cd06222">
    <property type="entry name" value="RNase_H_like"/>
    <property type="match status" value="1"/>
</dbReference>
<dbReference type="InterPro" id="IPR044730">
    <property type="entry name" value="RNase_H-like_dom_plant"/>
</dbReference>
<dbReference type="AlphaFoldDB" id="A0AAE0CMH4"/>
<evidence type="ECO:0000259" key="1">
    <source>
        <dbReference type="Pfam" id="PF13456"/>
    </source>
</evidence>
<accession>A0AAE0CMH4</accession>